<feature type="chain" id="PRO_5037388128" evidence="2">
    <location>
        <begin position="27"/>
        <end position="198"/>
    </location>
</feature>
<reference evidence="3" key="1">
    <citation type="journal article" date="2014" name="Int. J. Syst. Evol. Microbiol.">
        <title>Complete genome sequence of Corynebacterium casei LMG S-19264T (=DSM 44701T), isolated from a smear-ripened cheese.</title>
        <authorList>
            <consortium name="US DOE Joint Genome Institute (JGI-PGF)"/>
            <person name="Walter F."/>
            <person name="Albersmeier A."/>
            <person name="Kalinowski J."/>
            <person name="Ruckert C."/>
        </authorList>
    </citation>
    <scope>NUCLEOTIDE SEQUENCE</scope>
    <source>
        <strain evidence="3">JCM 4234</strain>
    </source>
</reference>
<dbReference type="PROSITE" id="PS51257">
    <property type="entry name" value="PROKAR_LIPOPROTEIN"/>
    <property type="match status" value="1"/>
</dbReference>
<evidence type="ECO:0000256" key="2">
    <source>
        <dbReference type="SAM" id="SignalP"/>
    </source>
</evidence>
<comment type="caution">
    <text evidence="3">The sequence shown here is derived from an EMBL/GenBank/DDBJ whole genome shotgun (WGS) entry which is preliminary data.</text>
</comment>
<dbReference type="EMBL" id="BMSL01000009">
    <property type="protein sequence ID" value="GGS43880.1"/>
    <property type="molecule type" value="Genomic_DNA"/>
</dbReference>
<evidence type="ECO:0000256" key="1">
    <source>
        <dbReference type="SAM" id="MobiDB-lite"/>
    </source>
</evidence>
<dbReference type="Proteomes" id="UP000653493">
    <property type="component" value="Unassembled WGS sequence"/>
</dbReference>
<feature type="region of interest" description="Disordered" evidence="1">
    <location>
        <begin position="117"/>
        <end position="161"/>
    </location>
</feature>
<reference evidence="3" key="2">
    <citation type="submission" date="2020-09" db="EMBL/GenBank/DDBJ databases">
        <authorList>
            <person name="Sun Q."/>
            <person name="Ohkuma M."/>
        </authorList>
    </citation>
    <scope>NUCLEOTIDE SEQUENCE</scope>
    <source>
        <strain evidence="3">JCM 4234</strain>
    </source>
</reference>
<keyword evidence="4" id="KW-1185">Reference proteome</keyword>
<accession>A0A918GL56</accession>
<keyword evidence="2" id="KW-0732">Signal</keyword>
<sequence length="198" mass="19256">MRAIPVASAALLGACALTSCVPVAGAAGQGGGSAPFGFAVRPSTIAPGGEVTLEVDREGGGCKGPATVSAPVFDPVTIHPGHTSARAVVDWDAKPGAVHQVLFRCDGATGTASLTIAGGVPTQSPTPPPSTIAPPPPPPEHPGHGEHPGHPQKGVHAGEGGTAAGFGLRNIGLGAALVVGSVGAAYHFSRRRSGTDGA</sequence>
<dbReference type="AlphaFoldDB" id="A0A918GL56"/>
<proteinExistence type="predicted"/>
<evidence type="ECO:0000313" key="4">
    <source>
        <dbReference type="Proteomes" id="UP000653493"/>
    </source>
</evidence>
<feature type="signal peptide" evidence="2">
    <location>
        <begin position="1"/>
        <end position="26"/>
    </location>
</feature>
<gene>
    <name evidence="3" type="ORF">GCM10010238_37040</name>
</gene>
<name>A0A918GL56_STRGD</name>
<evidence type="ECO:0000313" key="3">
    <source>
        <dbReference type="EMBL" id="GGS43880.1"/>
    </source>
</evidence>
<organism evidence="3 4">
    <name type="scientific">Streptomyces griseoviridis</name>
    <dbReference type="NCBI Taxonomy" id="45398"/>
    <lineage>
        <taxon>Bacteria</taxon>
        <taxon>Bacillati</taxon>
        <taxon>Actinomycetota</taxon>
        <taxon>Actinomycetes</taxon>
        <taxon>Kitasatosporales</taxon>
        <taxon>Streptomycetaceae</taxon>
        <taxon>Streptomyces</taxon>
    </lineage>
</organism>
<keyword evidence="3" id="KW-0449">Lipoprotein</keyword>
<feature type="compositionally biased region" description="Pro residues" evidence="1">
    <location>
        <begin position="124"/>
        <end position="140"/>
    </location>
</feature>
<protein>
    <submittedName>
        <fullName evidence="3">Lipoprotein</fullName>
    </submittedName>
</protein>